<proteinExistence type="predicted"/>
<accession>A0ABN5Q0P7</accession>
<evidence type="ECO:0000313" key="4">
    <source>
        <dbReference type="Proteomes" id="UP000272136"/>
    </source>
</evidence>
<evidence type="ECO:0000313" key="3">
    <source>
        <dbReference type="EMBL" id="AYO15262.1"/>
    </source>
</evidence>
<keyword evidence="1" id="KW-0812">Transmembrane</keyword>
<dbReference type="Proteomes" id="UP000272136">
    <property type="component" value="Chromosome 1"/>
</dbReference>
<evidence type="ECO:0000313" key="2">
    <source>
        <dbReference type="EMBL" id="AYO14390.1"/>
    </source>
</evidence>
<feature type="transmembrane region" description="Helical" evidence="1">
    <location>
        <begin position="64"/>
        <end position="82"/>
    </location>
</feature>
<protein>
    <submittedName>
        <fullName evidence="2">Uncharacterized protein</fullName>
    </submittedName>
</protein>
<dbReference type="EMBL" id="CP033137">
    <property type="protein sequence ID" value="AYO14390.1"/>
    <property type="molecule type" value="Genomic_DNA"/>
</dbReference>
<gene>
    <name evidence="2" type="ORF">D0812_08225</name>
    <name evidence="3" type="ORF">D0812_12880</name>
</gene>
<evidence type="ECO:0000256" key="1">
    <source>
        <dbReference type="SAM" id="Phobius"/>
    </source>
</evidence>
<reference evidence="2 4" key="1">
    <citation type="submission" date="2018-10" db="EMBL/GenBank/DDBJ databases">
        <title>Whole Genome of Vibrio owensii strain 170502, isolated from Acute Hepatopancreatic Necrosis Disease (AHPND) shrimp.</title>
        <authorList>
            <person name="Yan M."/>
            <person name="Wang X."/>
            <person name="Wang Y."/>
        </authorList>
    </citation>
    <scope>NUCLEOTIDE SEQUENCE [LARGE SCALE GENOMIC DNA]</scope>
    <source>
        <strain evidence="2 4">1700302</strain>
    </source>
</reference>
<keyword evidence="4" id="KW-1185">Reference proteome</keyword>
<dbReference type="EMBL" id="CP033137">
    <property type="protein sequence ID" value="AYO15262.1"/>
    <property type="molecule type" value="Genomic_DNA"/>
</dbReference>
<name>A0ABN5Q0P7_9VIBR</name>
<sequence>MTDSIEQRVAKLEEKAVLEKELVKWMHSTVEYLWGKEANRKAFPIESAEYEEAMTSASDYRARAAFLAGIFVGLIIAVFIFGN</sequence>
<organism evidence="2 4">
    <name type="scientific">Vibrio owensii</name>
    <dbReference type="NCBI Taxonomy" id="696485"/>
    <lineage>
        <taxon>Bacteria</taxon>
        <taxon>Pseudomonadati</taxon>
        <taxon>Pseudomonadota</taxon>
        <taxon>Gammaproteobacteria</taxon>
        <taxon>Vibrionales</taxon>
        <taxon>Vibrionaceae</taxon>
        <taxon>Vibrio</taxon>
    </lineage>
</organism>
<keyword evidence="1" id="KW-1133">Transmembrane helix</keyword>
<keyword evidence="1" id="KW-0472">Membrane</keyword>
<dbReference type="RefSeq" id="WP_122044979.1">
    <property type="nucleotide sequence ID" value="NZ_CP033137.1"/>
</dbReference>